<keyword evidence="3" id="KW-0732">Signal</keyword>
<accession>A0ABD3XH36</accession>
<sequence length="105" mass="11407">MNVFVYLALIGFLVATAEAANLQRAICGPVCMIYCPYGNVMDDRGCPTCRCHFEPVVDKNITEPVLHSCPGVLCDIYCPNSNELDQHGCPMCACKSGPLDLLVSH</sequence>
<gene>
    <name evidence="5" type="ORF">ACJMK2_024857</name>
</gene>
<feature type="domain" description="Antistasin-like" evidence="4">
    <location>
        <begin position="69"/>
        <end position="94"/>
    </location>
</feature>
<keyword evidence="6" id="KW-1185">Reference proteome</keyword>
<organism evidence="5 6">
    <name type="scientific">Sinanodonta woodiana</name>
    <name type="common">Chinese pond mussel</name>
    <name type="synonym">Anodonta woodiana</name>
    <dbReference type="NCBI Taxonomy" id="1069815"/>
    <lineage>
        <taxon>Eukaryota</taxon>
        <taxon>Metazoa</taxon>
        <taxon>Spiralia</taxon>
        <taxon>Lophotrochozoa</taxon>
        <taxon>Mollusca</taxon>
        <taxon>Bivalvia</taxon>
        <taxon>Autobranchia</taxon>
        <taxon>Heteroconchia</taxon>
        <taxon>Palaeoheterodonta</taxon>
        <taxon>Unionida</taxon>
        <taxon>Unionoidea</taxon>
        <taxon>Unionidae</taxon>
        <taxon>Unioninae</taxon>
        <taxon>Sinanodonta</taxon>
    </lineage>
</organism>
<reference evidence="5 6" key="1">
    <citation type="submission" date="2024-11" db="EMBL/GenBank/DDBJ databases">
        <title>Chromosome-level genome assembly of the freshwater bivalve Anodonta woodiana.</title>
        <authorList>
            <person name="Chen X."/>
        </authorList>
    </citation>
    <scope>NUCLEOTIDE SEQUENCE [LARGE SCALE GENOMIC DNA]</scope>
    <source>
        <strain evidence="5">MN2024</strain>
        <tissue evidence="5">Gills</tissue>
    </source>
</reference>
<feature type="signal peptide" evidence="3">
    <location>
        <begin position="1"/>
        <end position="19"/>
    </location>
</feature>
<feature type="chain" id="PRO_5044749439" description="Antistasin-like domain-containing protein" evidence="3">
    <location>
        <begin position="20"/>
        <end position="105"/>
    </location>
</feature>
<dbReference type="AlphaFoldDB" id="A0ABD3XH36"/>
<dbReference type="Pfam" id="PF02822">
    <property type="entry name" value="Antistasin"/>
    <property type="match status" value="2"/>
</dbReference>
<feature type="domain" description="Antistasin-like" evidence="4">
    <location>
        <begin position="23"/>
        <end position="51"/>
    </location>
</feature>
<evidence type="ECO:0000313" key="6">
    <source>
        <dbReference type="Proteomes" id="UP001634394"/>
    </source>
</evidence>
<evidence type="ECO:0000313" key="5">
    <source>
        <dbReference type="EMBL" id="KAL3884748.1"/>
    </source>
</evidence>
<evidence type="ECO:0000256" key="2">
    <source>
        <dbReference type="ARBA" id="ARBA00022900"/>
    </source>
</evidence>
<proteinExistence type="predicted"/>
<dbReference type="EMBL" id="JBJQND010000002">
    <property type="protein sequence ID" value="KAL3884748.1"/>
    <property type="molecule type" value="Genomic_DNA"/>
</dbReference>
<evidence type="ECO:0000259" key="4">
    <source>
        <dbReference type="PROSITE" id="PS51252"/>
    </source>
</evidence>
<comment type="caution">
    <text evidence="5">The sequence shown here is derived from an EMBL/GenBank/DDBJ whole genome shotgun (WGS) entry which is preliminary data.</text>
</comment>
<dbReference type="SUPFAM" id="SSF57262">
    <property type="entry name" value="Leech antihemostatic proteins"/>
    <property type="match status" value="2"/>
</dbReference>
<keyword evidence="2" id="KW-0722">Serine protease inhibitor</keyword>
<evidence type="ECO:0000256" key="1">
    <source>
        <dbReference type="ARBA" id="ARBA00022690"/>
    </source>
</evidence>
<dbReference type="InterPro" id="IPR011061">
    <property type="entry name" value="Hirudin/antistatin"/>
</dbReference>
<dbReference type="Proteomes" id="UP001634394">
    <property type="component" value="Unassembled WGS sequence"/>
</dbReference>
<protein>
    <recommendedName>
        <fullName evidence="4">Antistasin-like domain-containing protein</fullName>
    </recommendedName>
</protein>
<dbReference type="PROSITE" id="PS51252">
    <property type="entry name" value="ANTISTASIN"/>
    <property type="match status" value="2"/>
</dbReference>
<name>A0ABD3XH36_SINWO</name>
<dbReference type="GO" id="GO:0004867">
    <property type="term" value="F:serine-type endopeptidase inhibitor activity"/>
    <property type="evidence" value="ECO:0007669"/>
    <property type="project" value="UniProtKB-KW"/>
</dbReference>
<dbReference type="InterPro" id="IPR004094">
    <property type="entry name" value="Antistasin-like"/>
</dbReference>
<evidence type="ECO:0000256" key="3">
    <source>
        <dbReference type="SAM" id="SignalP"/>
    </source>
</evidence>
<keyword evidence="1" id="KW-0646">Protease inhibitor</keyword>
<dbReference type="Gene3D" id="2.10.22.10">
    <property type="entry name" value="Antistasin, domain 1"/>
    <property type="match status" value="2"/>
</dbReference>